<dbReference type="EMBL" id="LR134493">
    <property type="protein sequence ID" value="VEI61064.1"/>
    <property type="molecule type" value="Genomic_DNA"/>
</dbReference>
<name>A0A448S0I6_SERRU</name>
<reference evidence="3 6" key="2">
    <citation type="submission" date="2020-11" db="EMBL/GenBank/DDBJ databases">
        <title>Enhanced detection system for hospital associated transmission using whole genome sequencing surveillance.</title>
        <authorList>
            <person name="Harrison L.H."/>
            <person name="Van Tyne D."/>
            <person name="Marsh J.W."/>
            <person name="Griffith M.P."/>
            <person name="Snyder D.J."/>
            <person name="Cooper V.S."/>
            <person name="Mustapha M."/>
        </authorList>
    </citation>
    <scope>NUCLEOTIDE SEQUENCE [LARGE SCALE GENOMIC DNA]</scope>
    <source>
        <strain evidence="3 6">SER00230</strain>
    </source>
</reference>
<dbReference type="InterPro" id="IPR011228">
    <property type="entry name" value="UCP029766"/>
</dbReference>
<keyword evidence="6" id="KW-1185">Reference proteome</keyword>
<feature type="signal peptide" evidence="1">
    <location>
        <begin position="1"/>
        <end position="24"/>
    </location>
</feature>
<feature type="domain" description="Fimbrial-type adhesion" evidence="2">
    <location>
        <begin position="260"/>
        <end position="450"/>
    </location>
</feature>
<proteinExistence type="predicted"/>
<dbReference type="SUPFAM" id="SSF49401">
    <property type="entry name" value="Bacterial adhesins"/>
    <property type="match status" value="1"/>
</dbReference>
<gene>
    <name evidence="3" type="ORF">I5U13_01680</name>
    <name evidence="4" type="ORF">NCTC10036_00028</name>
</gene>
<dbReference type="GO" id="GO:0009289">
    <property type="term" value="C:pilus"/>
    <property type="evidence" value="ECO:0007669"/>
    <property type="project" value="InterPro"/>
</dbReference>
<dbReference type="Proteomes" id="UP000281904">
    <property type="component" value="Chromosome"/>
</dbReference>
<evidence type="ECO:0000259" key="2">
    <source>
        <dbReference type="Pfam" id="PF00419"/>
    </source>
</evidence>
<dbReference type="InterPro" id="IPR000259">
    <property type="entry name" value="Adhesion_dom_fimbrial"/>
</dbReference>
<evidence type="ECO:0000256" key="1">
    <source>
        <dbReference type="SAM" id="SignalP"/>
    </source>
</evidence>
<sequence>MMNILSRAVLLTLAGSLWLGQAQATCYRITATNTNASSNYYTDPSKGIGAAWSGSTDTSGSIGTLPTTVNINNSLFQPDGTLIASGTVSALEAGSGSYSADQILFRCTADEAGKLYEYYATNGDSEWAGKVEVGAAAGLPETYRTYANGMALRATNLATGEYYSRYWKARPLTNLETDSQGWILVKARDFSDTKVELFRLSNSTGPMTATGVYPQSQPATYIAFQGGGLSPSLSVGADSLSQFSGWYAAWPGAVNLYNRLYIRRSATCSVTNVTPLVRFTPITATQLRAGETRQMPITIQFDCQTGTPATTGVGAFASGIAANQTAMGILVNPANAAAAVAEGVGTAGSGVSYLLSDGYGVDRNVATGVGIQISRPGGATLNLLSTLSGAVAAGNRAGWYPVLDDASAGAITNGVTSYSKTLTATLRALPGKTVTAGSVSASAQVIIQVQ</sequence>
<dbReference type="Proteomes" id="UP000624159">
    <property type="component" value="Unassembled WGS sequence"/>
</dbReference>
<evidence type="ECO:0000313" key="5">
    <source>
        <dbReference type="Proteomes" id="UP000281904"/>
    </source>
</evidence>
<feature type="chain" id="PRO_5019155399" evidence="1">
    <location>
        <begin position="25"/>
        <end position="450"/>
    </location>
</feature>
<reference evidence="4 5" key="1">
    <citation type="submission" date="2018-12" db="EMBL/GenBank/DDBJ databases">
        <authorList>
            <consortium name="Pathogen Informatics"/>
        </authorList>
    </citation>
    <scope>NUCLEOTIDE SEQUENCE [LARGE SCALE GENOMIC DNA]</scope>
    <source>
        <strain evidence="4 5">NCTC10036</strain>
    </source>
</reference>
<dbReference type="GO" id="GO:0007155">
    <property type="term" value="P:cell adhesion"/>
    <property type="evidence" value="ECO:0007669"/>
    <property type="project" value="InterPro"/>
</dbReference>
<protein>
    <submittedName>
        <fullName evidence="3">Fimbrial protein</fullName>
    </submittedName>
    <submittedName>
        <fullName evidence="4">Putative fimbrial usher protein StbD</fullName>
    </submittedName>
</protein>
<evidence type="ECO:0000313" key="4">
    <source>
        <dbReference type="EMBL" id="VEI61064.1"/>
    </source>
</evidence>
<keyword evidence="1" id="KW-0732">Signal</keyword>
<dbReference type="Gene3D" id="2.60.40.1090">
    <property type="entry name" value="Fimbrial-type adhesion domain"/>
    <property type="match status" value="1"/>
</dbReference>
<dbReference type="AlphaFoldDB" id="A0A448S0I6"/>
<dbReference type="InterPro" id="IPR008966">
    <property type="entry name" value="Adhesion_dom_sf"/>
</dbReference>
<accession>A0A448S0I6</accession>
<organism evidence="4 5">
    <name type="scientific">Serratia rubidaea</name>
    <name type="common">Serratia marinorubra</name>
    <dbReference type="NCBI Taxonomy" id="61652"/>
    <lineage>
        <taxon>Bacteria</taxon>
        <taxon>Pseudomonadati</taxon>
        <taxon>Pseudomonadota</taxon>
        <taxon>Gammaproteobacteria</taxon>
        <taxon>Enterobacterales</taxon>
        <taxon>Yersiniaceae</taxon>
        <taxon>Serratia</taxon>
    </lineage>
</organism>
<dbReference type="Pfam" id="PF00419">
    <property type="entry name" value="Fimbrial"/>
    <property type="match status" value="1"/>
</dbReference>
<evidence type="ECO:0000313" key="6">
    <source>
        <dbReference type="Proteomes" id="UP000624159"/>
    </source>
</evidence>
<dbReference type="PIRSF" id="PIRSF029766">
    <property type="entry name" value="UCP029766"/>
    <property type="match status" value="1"/>
</dbReference>
<dbReference type="EMBL" id="JADULK010000001">
    <property type="protein sequence ID" value="MBH1928375.1"/>
    <property type="molecule type" value="Genomic_DNA"/>
</dbReference>
<evidence type="ECO:0000313" key="3">
    <source>
        <dbReference type="EMBL" id="MBH1928375.1"/>
    </source>
</evidence>
<dbReference type="InterPro" id="IPR036937">
    <property type="entry name" value="Adhesion_dom_fimbrial_sf"/>
</dbReference>